<evidence type="ECO:0000256" key="5">
    <source>
        <dbReference type="ARBA" id="ARBA00022989"/>
    </source>
</evidence>
<feature type="transmembrane region" description="Helical" evidence="7">
    <location>
        <begin position="67"/>
        <end position="90"/>
    </location>
</feature>
<keyword evidence="4 7" id="KW-0769">Symport</keyword>
<feature type="transmembrane region" description="Helical" evidence="7">
    <location>
        <begin position="33"/>
        <end position="52"/>
    </location>
</feature>
<keyword evidence="8" id="KW-0614">Plasmid</keyword>
<feature type="transmembrane region" description="Helical" evidence="7">
    <location>
        <begin position="257"/>
        <end position="284"/>
    </location>
</feature>
<evidence type="ECO:0000313" key="9">
    <source>
        <dbReference type="Proteomes" id="UP001369958"/>
    </source>
</evidence>
<comment type="subcellular location">
    <subcellularLocation>
        <location evidence="7">Cell membrane</location>
        <topology evidence="7">Multi-pass membrane protein</topology>
    </subcellularLocation>
    <subcellularLocation>
        <location evidence="1">Membrane</location>
        <topology evidence="1">Multi-pass membrane protein</topology>
    </subcellularLocation>
</comment>
<feature type="transmembrane region" description="Helical" evidence="7">
    <location>
        <begin position="355"/>
        <end position="373"/>
    </location>
</feature>
<sequence length="444" mass="47473">MPPSSTKAWRTEGGDPSLVDVYRSVPVSDKHSAWRRAAAFFGPGYLVAVGYMDPGNWATSLAGGSRFGYTLLVVALVSNIMAIILQSLCARLAIGSGRDLARACRDAFPRAVGFVLWLMAEVAIIATDIAEVIGTATGLNLLFGIPLELGVVVTALDVFLILYLQKLGFRWVEAFVIALLAVIAACFMIQIGLADPNWGELIRGFAPTTEILTNPEMLYLALGILGATVMPHNLYLHSAIVQTRAYGESPFEKREALKFATIDSTVALMFALLVNAAILILAAATFHTTGQIEIAGIGEAHALLAPMLGAAVAPTLFAVALLCSGINSTVTATLAGQIVMEGFLRIRVAPWLRRLITRLIAILPAALVTIWYGESGTAHLLILSQVVLSLQLSFAVVPLVMFTADRTKMGEMVAPVWLIMVSGLIAIVIAGLNMKLLWDFAIRG</sequence>
<dbReference type="PANTHER" id="PTHR11706">
    <property type="entry name" value="SOLUTE CARRIER PROTEIN FAMILY 11 MEMBER"/>
    <property type="match status" value="1"/>
</dbReference>
<feature type="transmembrane region" description="Helical" evidence="7">
    <location>
        <begin position="142"/>
        <end position="164"/>
    </location>
</feature>
<evidence type="ECO:0000256" key="7">
    <source>
        <dbReference type="HAMAP-Rule" id="MF_00221"/>
    </source>
</evidence>
<reference evidence="8 9" key="1">
    <citation type="submission" date="2024-02" db="EMBL/GenBank/DDBJ databases">
        <title>Complete genome sequence of Pelagibacterium nitratireducens ZH15.</title>
        <authorList>
            <person name="Zhao L.H."/>
        </authorList>
    </citation>
    <scope>NUCLEOTIDE SEQUENCE [LARGE SCALE GENOMIC DNA]</scope>
    <source>
        <strain evidence="8 9">ZH15</strain>
        <plasmid evidence="8 9">unnamed</plasmid>
    </source>
</reference>
<name>A0ABZ2I550_9HYPH</name>
<keyword evidence="6 7" id="KW-0472">Membrane</keyword>
<evidence type="ECO:0000256" key="3">
    <source>
        <dbReference type="ARBA" id="ARBA00022692"/>
    </source>
</evidence>
<dbReference type="InterPro" id="IPR001046">
    <property type="entry name" value="NRAMP_fam"/>
</dbReference>
<evidence type="ECO:0000256" key="6">
    <source>
        <dbReference type="ARBA" id="ARBA00023136"/>
    </source>
</evidence>
<dbReference type="PRINTS" id="PR00447">
    <property type="entry name" value="NATRESASSCMP"/>
</dbReference>
<dbReference type="NCBIfam" id="NF037982">
    <property type="entry name" value="Nramp_1"/>
    <property type="match status" value="1"/>
</dbReference>
<evidence type="ECO:0000313" key="8">
    <source>
        <dbReference type="EMBL" id="WWT34907.1"/>
    </source>
</evidence>
<comment type="similarity">
    <text evidence="7">Belongs to the NRAMP family.</text>
</comment>
<dbReference type="NCBIfam" id="NF001923">
    <property type="entry name" value="PRK00701.1"/>
    <property type="match status" value="1"/>
</dbReference>
<keyword evidence="3 7" id="KW-0812">Transmembrane</keyword>
<evidence type="ECO:0000256" key="1">
    <source>
        <dbReference type="ARBA" id="ARBA00004141"/>
    </source>
</evidence>
<keyword evidence="9" id="KW-1185">Reference proteome</keyword>
<feature type="transmembrane region" description="Helical" evidence="7">
    <location>
        <begin position="111"/>
        <end position="130"/>
    </location>
</feature>
<protein>
    <recommendedName>
        <fullName evidence="7">Divalent metal cation transporter MntH</fullName>
    </recommendedName>
</protein>
<dbReference type="HAMAP" id="MF_00221">
    <property type="entry name" value="NRAMP"/>
    <property type="match status" value="1"/>
</dbReference>
<organism evidence="8 9">
    <name type="scientific">Pelagibacterium nitratireducens</name>
    <dbReference type="NCBI Taxonomy" id="1046114"/>
    <lineage>
        <taxon>Bacteria</taxon>
        <taxon>Pseudomonadati</taxon>
        <taxon>Pseudomonadota</taxon>
        <taxon>Alphaproteobacteria</taxon>
        <taxon>Hyphomicrobiales</taxon>
        <taxon>Devosiaceae</taxon>
        <taxon>Pelagibacterium</taxon>
    </lineage>
</organism>
<dbReference type="Pfam" id="PF01566">
    <property type="entry name" value="Nramp"/>
    <property type="match status" value="1"/>
</dbReference>
<dbReference type="RefSeq" id="WP_338611059.1">
    <property type="nucleotide sequence ID" value="NZ_CP146276.1"/>
</dbReference>
<feature type="transmembrane region" description="Helical" evidence="7">
    <location>
        <begin position="217"/>
        <end position="236"/>
    </location>
</feature>
<keyword evidence="2 7" id="KW-0813">Transport</keyword>
<dbReference type="PANTHER" id="PTHR11706:SF33">
    <property type="entry name" value="NATURAL RESISTANCE-ASSOCIATED MACROPHAGE PROTEIN 2"/>
    <property type="match status" value="1"/>
</dbReference>
<feature type="transmembrane region" description="Helical" evidence="7">
    <location>
        <begin position="171"/>
        <end position="193"/>
    </location>
</feature>
<feature type="transmembrane region" description="Helical" evidence="7">
    <location>
        <begin position="379"/>
        <end position="404"/>
    </location>
</feature>
<keyword evidence="7" id="KW-1003">Cell membrane</keyword>
<dbReference type="Proteomes" id="UP001369958">
    <property type="component" value="Plasmid unnamed"/>
</dbReference>
<feature type="transmembrane region" description="Helical" evidence="7">
    <location>
        <begin position="416"/>
        <end position="438"/>
    </location>
</feature>
<evidence type="ECO:0000256" key="2">
    <source>
        <dbReference type="ARBA" id="ARBA00022448"/>
    </source>
</evidence>
<keyword evidence="7" id="KW-0406">Ion transport</keyword>
<gene>
    <name evidence="7" type="primary">mntH</name>
    <name evidence="8" type="ORF">V6617_18885</name>
</gene>
<proteinExistence type="inferred from homology"/>
<accession>A0ABZ2I550</accession>
<feature type="transmembrane region" description="Helical" evidence="7">
    <location>
        <begin position="304"/>
        <end position="334"/>
    </location>
</feature>
<dbReference type="EMBL" id="CP146276">
    <property type="protein sequence ID" value="WWT34907.1"/>
    <property type="molecule type" value="Genomic_DNA"/>
</dbReference>
<evidence type="ECO:0000256" key="4">
    <source>
        <dbReference type="ARBA" id="ARBA00022847"/>
    </source>
</evidence>
<comment type="function">
    <text evidence="7">H(+)-stimulated, divalent metal cation uptake system.</text>
</comment>
<keyword evidence="5 7" id="KW-1133">Transmembrane helix</keyword>
<dbReference type="NCBIfam" id="TIGR01197">
    <property type="entry name" value="nramp"/>
    <property type="match status" value="1"/>
</dbReference>
<geneLocation type="plasmid" evidence="8 9">
    <name>unnamed</name>
</geneLocation>